<evidence type="ECO:0000256" key="1">
    <source>
        <dbReference type="SAM" id="Coils"/>
    </source>
</evidence>
<keyword evidence="1" id="KW-0175">Coiled coil</keyword>
<dbReference type="EMBL" id="MNAD01000985">
    <property type="protein sequence ID" value="OJT09097.1"/>
    <property type="molecule type" value="Genomic_DNA"/>
</dbReference>
<name>A0A1M2VND1_TRAPU</name>
<gene>
    <name evidence="3" type="ORF">TRAPUB_7</name>
</gene>
<dbReference type="AlphaFoldDB" id="A0A1M2VND1"/>
<feature type="coiled-coil region" evidence="1">
    <location>
        <begin position="274"/>
        <end position="335"/>
    </location>
</feature>
<reference evidence="3 4" key="1">
    <citation type="submission" date="2016-10" db="EMBL/GenBank/DDBJ databases">
        <title>Genome sequence of the basidiomycete white-rot fungus Trametes pubescens.</title>
        <authorList>
            <person name="Makela M.R."/>
            <person name="Granchi Z."/>
            <person name="Peng M."/>
            <person name="De Vries R.P."/>
            <person name="Grigoriev I."/>
            <person name="Riley R."/>
            <person name="Hilden K."/>
        </authorList>
    </citation>
    <scope>NUCLEOTIDE SEQUENCE [LARGE SCALE GENOMIC DNA]</scope>
    <source>
        <strain evidence="3 4">FBCC735</strain>
    </source>
</reference>
<keyword evidence="4" id="KW-1185">Reference proteome</keyword>
<sequence length="1056" mass="119709">MDPSRVRSEFNATSRIPSSAGQSSRAQQAQERAVPAYSQDAATSNRGFDGEPGYEYVESGTYGHVETHATHLSQPTPGHWAPPPIQPTPVHWAPQPVQVPVQPIPVQPILAHPAPVHPLPIQTGQPIGRQPSFKVSAQPARPHKAQTIRREPSFRVQPQSPIGVVTPDTGHGQTFQDISHQATALWQLLQQAEARRQEEIRLEAIRTEEMRRQTLQEEERQAAIRAEDIRRHALREETRRHALLEIEETPYREACREDKAQRQAILAREEVLRREEAQQQARRQSAASEEAFREKAVQWQTLQRAELQRQALSAEQACQEALRAEERRLQTLRQEEFLADVHSEEIRRQARREDTRRCALLEPPQESSSREAARQDKVTHQALVARQEFLRREEARREAVQDEARQQVASLRALESPRGHLRPEQVDQPVHLQEEEDEDEEELVQQHLEFEQDDSPATTTDAVLDAVVPFEAPRLIPSPLSHLPEPSCRSTESSRHPLEPAHPLPVPSPTSPSQHSPVDLKSHLPSSPEPLSPSMPRGDSPEAPSVLREDSPALDSFFPSPEVFDSRPPPHKTARHVPLSFSSTDLPPTPDPTPRKPTVPTQSPRTDRPPCAPTPHPSSSPTEEYRVPSPTFDRTKSPASVNENVSAQFLALLLRQGEQMTGLMQQLVTSNQELRSSLNEQFSTLAERLLAIETKSTDHAKADPAVEDDLEEEEGDLQDSTGGPGKADDGEADDELELGPTARSRRRKVQKTSVLSDPSLKDGMTALQACVREHLFTLCDVECTPDLWKKNPPISKEEMDSFNEGEDDLLTCSVQSFRVDFVRPWKGKDSAFNCLAKNVFVRSLIKMYRGGEYSDHVVPDKLLTEKTVGVVLDKHMEYRRKQYRQQLKPLSKEDRDKISKRKAMNARKHTLKDSRVSIILEMKLYWHKRLFSMLRPVHMSGDETDGSDKTHPPTFLIVNARWQSLLFRLFLRTLDALYRESWATPVGDRATSGNPPRVRIEREDCRSEDSLAPIGLWRNCYDQDWLKSLRPHVRASLKIIDADYDFKLPALKPVQK</sequence>
<feature type="region of interest" description="Disordered" evidence="2">
    <location>
        <begin position="132"/>
        <end position="152"/>
    </location>
</feature>
<feature type="region of interest" description="Disordered" evidence="2">
    <location>
        <begin position="696"/>
        <end position="758"/>
    </location>
</feature>
<evidence type="ECO:0000256" key="2">
    <source>
        <dbReference type="SAM" id="MobiDB-lite"/>
    </source>
</evidence>
<feature type="compositionally biased region" description="Pro residues" evidence="2">
    <location>
        <begin position="587"/>
        <end position="597"/>
    </location>
</feature>
<feature type="compositionally biased region" description="Pro residues" evidence="2">
    <location>
        <begin position="500"/>
        <end position="510"/>
    </location>
</feature>
<accession>A0A1M2VND1</accession>
<feature type="region of interest" description="Disordered" evidence="2">
    <location>
        <begin position="348"/>
        <end position="378"/>
    </location>
</feature>
<organism evidence="3 4">
    <name type="scientific">Trametes pubescens</name>
    <name type="common">White-rot fungus</name>
    <dbReference type="NCBI Taxonomy" id="154538"/>
    <lineage>
        <taxon>Eukaryota</taxon>
        <taxon>Fungi</taxon>
        <taxon>Dikarya</taxon>
        <taxon>Basidiomycota</taxon>
        <taxon>Agaricomycotina</taxon>
        <taxon>Agaricomycetes</taxon>
        <taxon>Polyporales</taxon>
        <taxon>Polyporaceae</taxon>
        <taxon>Trametes</taxon>
    </lineage>
</organism>
<dbReference type="Proteomes" id="UP000184267">
    <property type="component" value="Unassembled WGS sequence"/>
</dbReference>
<feature type="compositionally biased region" description="Acidic residues" evidence="2">
    <location>
        <begin position="705"/>
        <end position="717"/>
    </location>
</feature>
<evidence type="ECO:0000313" key="4">
    <source>
        <dbReference type="Proteomes" id="UP000184267"/>
    </source>
</evidence>
<evidence type="ECO:0000313" key="3">
    <source>
        <dbReference type="EMBL" id="OJT09097.1"/>
    </source>
</evidence>
<protein>
    <submittedName>
        <fullName evidence="3">Uncharacterized protein</fullName>
    </submittedName>
</protein>
<comment type="caution">
    <text evidence="3">The sequence shown here is derived from an EMBL/GenBank/DDBJ whole genome shotgun (WGS) entry which is preliminary data.</text>
</comment>
<feature type="compositionally biased region" description="Basic and acidic residues" evidence="2">
    <location>
        <begin position="415"/>
        <end position="425"/>
    </location>
</feature>
<feature type="region of interest" description="Disordered" evidence="2">
    <location>
        <begin position="412"/>
        <end position="640"/>
    </location>
</feature>
<feature type="region of interest" description="Disordered" evidence="2">
    <location>
        <begin position="1"/>
        <end position="52"/>
    </location>
</feature>
<dbReference type="OrthoDB" id="2794493at2759"/>
<proteinExistence type="predicted"/>
<feature type="compositionally biased region" description="Basic and acidic residues" evidence="2">
    <location>
        <begin position="348"/>
        <end position="359"/>
    </location>
</feature>
<feature type="compositionally biased region" description="Low complexity" evidence="2">
    <location>
        <begin position="18"/>
        <end position="33"/>
    </location>
</feature>
<feature type="compositionally biased region" description="Basic and acidic residues" evidence="2">
    <location>
        <begin position="368"/>
        <end position="378"/>
    </location>
</feature>
<feature type="compositionally biased region" description="Acidic residues" evidence="2">
    <location>
        <begin position="434"/>
        <end position="443"/>
    </location>
</feature>